<dbReference type="GO" id="GO:0004540">
    <property type="term" value="F:RNA nuclease activity"/>
    <property type="evidence" value="ECO:0007669"/>
    <property type="project" value="InterPro"/>
</dbReference>
<organism evidence="2 4">
    <name type="scientific">Raphanus sativus</name>
    <name type="common">Radish</name>
    <name type="synonym">Raphanus raphanistrum var. sativus</name>
    <dbReference type="NCBI Taxonomy" id="3726"/>
    <lineage>
        <taxon>Eukaryota</taxon>
        <taxon>Viridiplantae</taxon>
        <taxon>Streptophyta</taxon>
        <taxon>Embryophyta</taxon>
        <taxon>Tracheophyta</taxon>
        <taxon>Spermatophyta</taxon>
        <taxon>Magnoliopsida</taxon>
        <taxon>eudicotyledons</taxon>
        <taxon>Gunneridae</taxon>
        <taxon>Pentapetalae</taxon>
        <taxon>rosids</taxon>
        <taxon>malvids</taxon>
        <taxon>Brassicales</taxon>
        <taxon>Brassicaceae</taxon>
        <taxon>Brassiceae</taxon>
        <taxon>Raphanus</taxon>
    </lineage>
</organism>
<evidence type="ECO:0000313" key="4">
    <source>
        <dbReference type="RefSeq" id="XP_056862971.1"/>
    </source>
</evidence>
<dbReference type="OrthoDB" id="1105783at2759"/>
<dbReference type="RefSeq" id="XP_056862970.1">
    <property type="nucleotide sequence ID" value="XM_057006990.1"/>
</dbReference>
<dbReference type="PROSITE" id="PS00028">
    <property type="entry name" value="ZINC_FINGER_C2H2_1"/>
    <property type="match status" value="1"/>
</dbReference>
<evidence type="ECO:0000259" key="1">
    <source>
        <dbReference type="PROSITE" id="PS00028"/>
    </source>
</evidence>
<dbReference type="GO" id="GO:0005777">
    <property type="term" value="C:peroxisome"/>
    <property type="evidence" value="ECO:0007669"/>
    <property type="project" value="InterPro"/>
</dbReference>
<sequence length="252" mass="28919">MLRRQRAKIHVWWDMKDCPIPEGYDARRVRPSIERALKELGYTGPVSITAYANQNETPDHHLLALSSTGVDFAHILPWVEYGSMTSDFEAWKVDNPAPASIMIISDEVASSKSRSSLFCAALQESNYKCFLAYSVRPFEMPVLVTSAEWLWDSLLAVSETKRHIFHKCSGSEMVVASTGMFSCKLCYSDCKSLDAFKKHLASKEHTKEEHRMTSHSQSAPRRHMLYKISKYHAKASFFFFLMIYIDSQQRKM</sequence>
<dbReference type="RefSeq" id="XP_056862971.1">
    <property type="nucleotide sequence ID" value="XM_057006991.1"/>
</dbReference>
<dbReference type="PANTHER" id="PTHR14379">
    <property type="entry name" value="LIMKAIN B LKAP"/>
    <property type="match status" value="1"/>
</dbReference>
<dbReference type="CDD" id="cd10910">
    <property type="entry name" value="PIN_limkain_b1_N_like"/>
    <property type="match status" value="1"/>
</dbReference>
<dbReference type="Pfam" id="PF01936">
    <property type="entry name" value="NYN"/>
    <property type="match status" value="1"/>
</dbReference>
<dbReference type="InterPro" id="IPR013087">
    <property type="entry name" value="Znf_C2H2_type"/>
</dbReference>
<evidence type="ECO:0000313" key="3">
    <source>
        <dbReference type="RefSeq" id="XP_056862970.1"/>
    </source>
</evidence>
<dbReference type="AlphaFoldDB" id="A0A9W3DGE5"/>
<evidence type="ECO:0000313" key="5">
    <source>
        <dbReference type="RefSeq" id="XP_056862972.1"/>
    </source>
</evidence>
<dbReference type="PANTHER" id="PTHR14379:SF56">
    <property type="entry name" value="RNASE H TYPE-1 DOMAIN-CONTAINING PROTEIN"/>
    <property type="match status" value="1"/>
</dbReference>
<dbReference type="KEGG" id="rsz:108850123"/>
<proteinExistence type="predicted"/>
<dbReference type="GeneID" id="108850123"/>
<keyword evidence="2" id="KW-1185">Reference proteome</keyword>
<dbReference type="InterPro" id="IPR024768">
    <property type="entry name" value="Marf1"/>
</dbReference>
<accession>A0A9W3DGE5</accession>
<feature type="domain" description="C2H2-type" evidence="1">
    <location>
        <begin position="183"/>
        <end position="205"/>
    </location>
</feature>
<reference evidence="2" key="1">
    <citation type="journal article" date="2019" name="Database">
        <title>The radish genome database (RadishGD): an integrated information resource for radish genomics.</title>
        <authorList>
            <person name="Yu H.J."/>
            <person name="Baek S."/>
            <person name="Lee Y.J."/>
            <person name="Cho A."/>
            <person name="Mun J.H."/>
        </authorList>
    </citation>
    <scope>NUCLEOTIDE SEQUENCE [LARGE SCALE GENOMIC DNA]</scope>
    <source>
        <strain evidence="2">cv. WK10039</strain>
    </source>
</reference>
<evidence type="ECO:0000313" key="2">
    <source>
        <dbReference type="Proteomes" id="UP000504610"/>
    </source>
</evidence>
<gene>
    <name evidence="3 4 5" type="primary">LOC108850123</name>
</gene>
<dbReference type="Proteomes" id="UP000504610">
    <property type="component" value="Chromosome 4"/>
</dbReference>
<dbReference type="RefSeq" id="XP_056862972.1">
    <property type="nucleotide sequence ID" value="XM_057006992.1"/>
</dbReference>
<dbReference type="GO" id="GO:0010468">
    <property type="term" value="P:regulation of gene expression"/>
    <property type="evidence" value="ECO:0007669"/>
    <property type="project" value="InterPro"/>
</dbReference>
<dbReference type="InterPro" id="IPR021139">
    <property type="entry name" value="NYN"/>
</dbReference>
<protein>
    <submittedName>
        <fullName evidence="3 4">Uncharacterized protein LOC108850123</fullName>
    </submittedName>
</protein>
<reference evidence="3 4" key="2">
    <citation type="submission" date="2025-04" db="UniProtKB">
        <authorList>
            <consortium name="RefSeq"/>
        </authorList>
    </citation>
    <scope>IDENTIFICATION</scope>
    <source>
        <tissue evidence="3 4">Leaf</tissue>
    </source>
</reference>
<name>A0A9W3DGE5_RAPSA</name>